<dbReference type="RefSeq" id="WP_132603483.1">
    <property type="nucleotide sequence ID" value="NZ_NRRP01000007.1"/>
</dbReference>
<keyword evidence="1" id="KW-0812">Transmembrane</keyword>
<accession>A0A4R2NL49</accession>
<feature type="transmembrane region" description="Helical" evidence="1">
    <location>
        <begin position="12"/>
        <end position="34"/>
    </location>
</feature>
<dbReference type="OrthoDB" id="7875847at2"/>
<evidence type="ECO:0000256" key="1">
    <source>
        <dbReference type="SAM" id="Phobius"/>
    </source>
</evidence>
<keyword evidence="1" id="KW-0472">Membrane</keyword>
<protein>
    <submittedName>
        <fullName evidence="2">Uncharacterized protein</fullName>
    </submittedName>
</protein>
<gene>
    <name evidence="2" type="ORF">EV656_10749</name>
</gene>
<keyword evidence="3" id="KW-1185">Reference proteome</keyword>
<dbReference type="AlphaFoldDB" id="A0A4R2NL49"/>
<evidence type="ECO:0000313" key="2">
    <source>
        <dbReference type="EMBL" id="TCP22241.1"/>
    </source>
</evidence>
<comment type="caution">
    <text evidence="2">The sequence shown here is derived from an EMBL/GenBank/DDBJ whole genome shotgun (WGS) entry which is preliminary data.</text>
</comment>
<name>A0A4R2NL49_RHOAD</name>
<dbReference type="Proteomes" id="UP000295733">
    <property type="component" value="Unassembled WGS sequence"/>
</dbReference>
<feature type="transmembrane region" description="Helical" evidence="1">
    <location>
        <begin position="40"/>
        <end position="63"/>
    </location>
</feature>
<reference evidence="2 3" key="1">
    <citation type="submission" date="2019-03" db="EMBL/GenBank/DDBJ databases">
        <title>Genomic Encyclopedia of Type Strains, Phase IV (KMG-IV): sequencing the most valuable type-strain genomes for metagenomic binning, comparative biology and taxonomic classification.</title>
        <authorList>
            <person name="Goeker M."/>
        </authorList>
    </citation>
    <scope>NUCLEOTIDE SEQUENCE [LARGE SCALE GENOMIC DNA]</scope>
    <source>
        <strain evidence="2 3">DSM 2781</strain>
    </source>
</reference>
<organism evidence="2 3">
    <name type="scientific">Rhodovulum adriaticum</name>
    <name type="common">Rhodopseudomonas adriatica</name>
    <dbReference type="NCBI Taxonomy" id="35804"/>
    <lineage>
        <taxon>Bacteria</taxon>
        <taxon>Pseudomonadati</taxon>
        <taxon>Pseudomonadota</taxon>
        <taxon>Alphaproteobacteria</taxon>
        <taxon>Rhodobacterales</taxon>
        <taxon>Paracoccaceae</taxon>
        <taxon>Rhodovulum</taxon>
    </lineage>
</organism>
<sequence length="69" mass="7317">MREEVTRPPAGRRFWIVAMAVLILAGIAVPYGALAGAAPGFAVLLFWAGFGLAVIALIALAVLRWRAEP</sequence>
<evidence type="ECO:0000313" key="3">
    <source>
        <dbReference type="Proteomes" id="UP000295733"/>
    </source>
</evidence>
<dbReference type="EMBL" id="SLXL01000007">
    <property type="protein sequence ID" value="TCP22241.1"/>
    <property type="molecule type" value="Genomic_DNA"/>
</dbReference>
<keyword evidence="1" id="KW-1133">Transmembrane helix</keyword>
<proteinExistence type="predicted"/>